<evidence type="ECO:0000259" key="5">
    <source>
        <dbReference type="SMART" id="SM00646"/>
    </source>
</evidence>
<comment type="caution">
    <text evidence="6">The sequence shown here is derived from an EMBL/GenBank/DDBJ whole genome shotgun (WGS) entry which is preliminary data.</text>
</comment>
<organism evidence="6 7">
    <name type="scientific">Oceanibaculum indicum</name>
    <dbReference type="NCBI Taxonomy" id="526216"/>
    <lineage>
        <taxon>Bacteria</taxon>
        <taxon>Pseudomonadati</taxon>
        <taxon>Pseudomonadota</taxon>
        <taxon>Alphaproteobacteria</taxon>
        <taxon>Rhodospirillales</taxon>
        <taxon>Oceanibaculaceae</taxon>
        <taxon>Oceanibaculum</taxon>
    </lineage>
</organism>
<evidence type="ECO:0000313" key="6">
    <source>
        <dbReference type="EMBL" id="RKQ73760.1"/>
    </source>
</evidence>
<dbReference type="EMBL" id="RBIG01000001">
    <property type="protein sequence ID" value="RKQ73760.1"/>
    <property type="molecule type" value="Genomic_DNA"/>
</dbReference>
<dbReference type="PANTHER" id="PTHR30404:SF0">
    <property type="entry name" value="N-ACETYLMURAMOYL-L-ALANINE AMIDASE AMIC"/>
    <property type="match status" value="1"/>
</dbReference>
<dbReference type="OrthoDB" id="9806267at2"/>
<dbReference type="GO" id="GO:0030288">
    <property type="term" value="C:outer membrane-bounded periplasmic space"/>
    <property type="evidence" value="ECO:0007669"/>
    <property type="project" value="TreeGrafter"/>
</dbReference>
<keyword evidence="4" id="KW-1133">Transmembrane helix</keyword>
<evidence type="ECO:0000256" key="2">
    <source>
        <dbReference type="ARBA" id="ARBA00011901"/>
    </source>
</evidence>
<protein>
    <recommendedName>
        <fullName evidence="2">N-acetylmuramoyl-L-alanine amidase</fullName>
        <ecNumber evidence="2">3.5.1.28</ecNumber>
    </recommendedName>
</protein>
<dbReference type="GO" id="GO:0009253">
    <property type="term" value="P:peptidoglycan catabolic process"/>
    <property type="evidence" value="ECO:0007669"/>
    <property type="project" value="InterPro"/>
</dbReference>
<reference evidence="6 7" key="1">
    <citation type="submission" date="2018-10" db="EMBL/GenBank/DDBJ databases">
        <title>Comparative analysis of microorganisms from saline springs in Andes Mountain Range, Colombia.</title>
        <authorList>
            <person name="Rubin E."/>
        </authorList>
    </citation>
    <scope>NUCLEOTIDE SEQUENCE [LARGE SCALE GENOMIC DNA]</scope>
    <source>
        <strain evidence="6 7">USBA 36</strain>
    </source>
</reference>
<dbReference type="AlphaFoldDB" id="A0A420WRZ9"/>
<dbReference type="SMART" id="SM00646">
    <property type="entry name" value="Ami_3"/>
    <property type="match status" value="1"/>
</dbReference>
<dbReference type="EC" id="3.5.1.28" evidence="2"/>
<dbReference type="Gene3D" id="3.40.630.40">
    <property type="entry name" value="Zn-dependent exopeptidases"/>
    <property type="match status" value="1"/>
</dbReference>
<keyword evidence="4" id="KW-0812">Transmembrane</keyword>
<evidence type="ECO:0000313" key="7">
    <source>
        <dbReference type="Proteomes" id="UP000277424"/>
    </source>
</evidence>
<evidence type="ECO:0000256" key="4">
    <source>
        <dbReference type="SAM" id="Phobius"/>
    </source>
</evidence>
<dbReference type="Pfam" id="PF01520">
    <property type="entry name" value="Amidase_3"/>
    <property type="match status" value="1"/>
</dbReference>
<feature type="transmembrane region" description="Helical" evidence="4">
    <location>
        <begin position="32"/>
        <end position="55"/>
    </location>
</feature>
<accession>A0A420WRZ9</accession>
<dbReference type="RefSeq" id="WP_121218806.1">
    <property type="nucleotide sequence ID" value="NZ_RBIG01000001.1"/>
</dbReference>
<sequence length="430" mass="46783">MFAKLAGTHCTLISTAAGLSRAARSFISNFLILLVFLVAAAVTSAAVAAPSVTGMRVGQHPDKTRIVFDLTQAVEFQIILLPDPYRLVIDLPEIDWKLSEEMPAGKSSQQVQSLRYGLFQPGVSRVVMDMARPFAVQEAFLLPPGETPHHRLVIDVAPSSPEQFMAASRASMAARRSLAPATPQAPPPIPFAETPRRADGKRVVAIDPGHGGVDPGAIGVSGIYEKEITLAMAKQLKQILERSGKYHVLLTRERDIFVRLRERFAIARREGAELFISLHADSIKNKGLRGLSVYSLSETASDAEAEALAQKENKADLIGGIDLSTESPEVTNILINLAQRETMNDSARFAAMLLKELDPVAPLLRRSHRFAGFAVLKAPDVPSVLVELGFLSNAVDERNLRDARYREKLARGIAGGIDAFFAFKDSVSRS</sequence>
<dbReference type="InterPro" id="IPR021731">
    <property type="entry name" value="AMIN_dom"/>
</dbReference>
<evidence type="ECO:0000256" key="1">
    <source>
        <dbReference type="ARBA" id="ARBA00001561"/>
    </source>
</evidence>
<dbReference type="Gene3D" id="2.60.40.3500">
    <property type="match status" value="1"/>
</dbReference>
<dbReference type="Proteomes" id="UP000277424">
    <property type="component" value="Unassembled WGS sequence"/>
</dbReference>
<dbReference type="Pfam" id="PF11741">
    <property type="entry name" value="AMIN"/>
    <property type="match status" value="1"/>
</dbReference>
<dbReference type="SUPFAM" id="SSF53187">
    <property type="entry name" value="Zn-dependent exopeptidases"/>
    <property type="match status" value="1"/>
</dbReference>
<proteinExistence type="predicted"/>
<dbReference type="CDD" id="cd02696">
    <property type="entry name" value="MurNAc-LAA"/>
    <property type="match status" value="1"/>
</dbReference>
<feature type="domain" description="MurNAc-LAA" evidence="5">
    <location>
        <begin position="264"/>
        <end position="418"/>
    </location>
</feature>
<keyword evidence="4" id="KW-0472">Membrane</keyword>
<gene>
    <name evidence="6" type="ORF">BCL74_1551</name>
</gene>
<evidence type="ECO:0000256" key="3">
    <source>
        <dbReference type="ARBA" id="ARBA00022801"/>
    </source>
</evidence>
<dbReference type="GO" id="GO:0008745">
    <property type="term" value="F:N-acetylmuramoyl-L-alanine amidase activity"/>
    <property type="evidence" value="ECO:0007669"/>
    <property type="project" value="UniProtKB-EC"/>
</dbReference>
<dbReference type="PANTHER" id="PTHR30404">
    <property type="entry name" value="N-ACETYLMURAMOYL-L-ALANINE AMIDASE"/>
    <property type="match status" value="1"/>
</dbReference>
<dbReference type="InterPro" id="IPR050695">
    <property type="entry name" value="N-acetylmuramoyl_amidase_3"/>
</dbReference>
<name>A0A420WRZ9_9PROT</name>
<dbReference type="InterPro" id="IPR002508">
    <property type="entry name" value="MurNAc-LAA_cat"/>
</dbReference>
<keyword evidence="3" id="KW-0378">Hydrolase</keyword>
<comment type="catalytic activity">
    <reaction evidence="1">
        <text>Hydrolyzes the link between N-acetylmuramoyl residues and L-amino acid residues in certain cell-wall glycopeptides.</text>
        <dbReference type="EC" id="3.5.1.28"/>
    </reaction>
</comment>